<organism evidence="3 4">
    <name type="scientific">Natronorubrum tibetense GA33</name>
    <dbReference type="NCBI Taxonomy" id="1114856"/>
    <lineage>
        <taxon>Archaea</taxon>
        <taxon>Methanobacteriati</taxon>
        <taxon>Methanobacteriota</taxon>
        <taxon>Stenosarchaea group</taxon>
        <taxon>Halobacteria</taxon>
        <taxon>Halobacteriales</taxon>
        <taxon>Natrialbaceae</taxon>
        <taxon>Natronorubrum</taxon>
    </lineage>
</organism>
<evidence type="ECO:0000313" key="3">
    <source>
        <dbReference type="EMBL" id="ELY35579.1"/>
    </source>
</evidence>
<dbReference type="AlphaFoldDB" id="L9VEU2"/>
<dbReference type="EMBL" id="AOHW01000056">
    <property type="protein sequence ID" value="ELY35579.1"/>
    <property type="molecule type" value="Genomic_DNA"/>
</dbReference>
<feature type="transmembrane region" description="Helical" evidence="2">
    <location>
        <begin position="411"/>
        <end position="429"/>
    </location>
</feature>
<keyword evidence="2" id="KW-0812">Transmembrane</keyword>
<comment type="caution">
    <text evidence="3">The sequence shown here is derived from an EMBL/GenBank/DDBJ whole genome shotgun (WGS) entry which is preliminary data.</text>
</comment>
<accession>L9VEU2</accession>
<evidence type="ECO:0000256" key="2">
    <source>
        <dbReference type="SAM" id="Phobius"/>
    </source>
</evidence>
<feature type="region of interest" description="Disordered" evidence="1">
    <location>
        <begin position="157"/>
        <end position="195"/>
    </location>
</feature>
<keyword evidence="2" id="KW-1133">Transmembrane helix</keyword>
<keyword evidence="4" id="KW-1185">Reference proteome</keyword>
<dbReference type="PATRIC" id="fig|1114856.3.peg.4835"/>
<name>L9VEU2_9EURY</name>
<proteinExistence type="predicted"/>
<keyword evidence="2" id="KW-0472">Membrane</keyword>
<evidence type="ECO:0000313" key="4">
    <source>
        <dbReference type="Proteomes" id="UP000011599"/>
    </source>
</evidence>
<sequence length="474" mass="50575">MPDVRVFRNDGDEMFADDPGELDYIDPGVVLLYADTRANVVCSYFEGRLGYPVQATVECTFADGIDLGAVRPAVEEGSESEFSVAEAPPDNATSSRWALDGLSADPLPVAEPECDAIRRLVDGGREESWDGWLSDLTSGIGLECSRGGIVGRDRSVLSDDDLEAAPNRDADSSAPPKRTGDHATDGGGSTESVTDVTASSMDGAGLDFTVQSTYDAARFFAFLVSALADSAVTIAVSKAGRVDTVEDTDIVIHPNGDLPSDSRVKPLPETQDRIDDELDHVKRERVRGRLVDAVDDLNVAYRETVNDPTIDVETSKSVLRELLAERLAESSNLTVVDSSRARYRQAGIAVLAAFIGLVVGVVGGVAGADVIRRTALHGRAAVRDLIAAHPAPLGRYLVDAVSGVGGLTQGLMVAVSAFVLIVTVAIRHWRGDHRQRDLRPATARSDAVRVVLRLATLSSLIALFISIVLLWTAR</sequence>
<evidence type="ECO:0000256" key="1">
    <source>
        <dbReference type="SAM" id="MobiDB-lite"/>
    </source>
</evidence>
<gene>
    <name evidence="3" type="ORF">C496_23431</name>
</gene>
<reference evidence="3 4" key="1">
    <citation type="journal article" date="2014" name="PLoS Genet.">
        <title>Phylogenetically driven sequencing of extremely halophilic archaea reveals strategies for static and dynamic osmo-response.</title>
        <authorList>
            <person name="Becker E.A."/>
            <person name="Seitzer P.M."/>
            <person name="Tritt A."/>
            <person name="Larsen D."/>
            <person name="Krusor M."/>
            <person name="Yao A.I."/>
            <person name="Wu D."/>
            <person name="Madern D."/>
            <person name="Eisen J.A."/>
            <person name="Darling A.E."/>
            <person name="Facciotti M.T."/>
        </authorList>
    </citation>
    <scope>NUCLEOTIDE SEQUENCE [LARGE SCALE GENOMIC DNA]</scope>
    <source>
        <strain evidence="3 4">GA33</strain>
    </source>
</reference>
<feature type="transmembrane region" description="Helical" evidence="2">
    <location>
        <begin position="348"/>
        <end position="368"/>
    </location>
</feature>
<dbReference type="Proteomes" id="UP000011599">
    <property type="component" value="Unassembled WGS sequence"/>
</dbReference>
<feature type="region of interest" description="Disordered" evidence="1">
    <location>
        <begin position="78"/>
        <end position="98"/>
    </location>
</feature>
<feature type="transmembrane region" description="Helical" evidence="2">
    <location>
        <begin position="450"/>
        <end position="473"/>
    </location>
</feature>
<protein>
    <submittedName>
        <fullName evidence="3">Uncharacterized protein</fullName>
    </submittedName>
</protein>